<dbReference type="Proteomes" id="UP000584374">
    <property type="component" value="Unassembled WGS sequence"/>
</dbReference>
<accession>A0A840Q9H1</accession>
<organism evidence="1 2">
    <name type="scientific">Saccharopolyspora phatthalungensis</name>
    <dbReference type="NCBI Taxonomy" id="664693"/>
    <lineage>
        <taxon>Bacteria</taxon>
        <taxon>Bacillati</taxon>
        <taxon>Actinomycetota</taxon>
        <taxon>Actinomycetes</taxon>
        <taxon>Pseudonocardiales</taxon>
        <taxon>Pseudonocardiaceae</taxon>
        <taxon>Saccharopolyspora</taxon>
    </lineage>
</organism>
<proteinExistence type="predicted"/>
<comment type="caution">
    <text evidence="1">The sequence shown here is derived from an EMBL/GenBank/DDBJ whole genome shotgun (WGS) entry which is preliminary data.</text>
</comment>
<reference evidence="1 2" key="1">
    <citation type="submission" date="2020-08" db="EMBL/GenBank/DDBJ databases">
        <title>Sequencing the genomes of 1000 actinobacteria strains.</title>
        <authorList>
            <person name="Klenk H.-P."/>
        </authorList>
    </citation>
    <scope>NUCLEOTIDE SEQUENCE [LARGE SCALE GENOMIC DNA]</scope>
    <source>
        <strain evidence="1 2">DSM 45584</strain>
    </source>
</reference>
<dbReference type="EMBL" id="JACHIW010000001">
    <property type="protein sequence ID" value="MBB5155229.1"/>
    <property type="molecule type" value="Genomic_DNA"/>
</dbReference>
<sequence length="30" mass="3763">MSRHFETDRGKIYPASVIDRSIRWLRPRYR</sequence>
<protein>
    <submittedName>
        <fullName evidence="1">Uncharacterized protein</fullName>
    </submittedName>
</protein>
<evidence type="ECO:0000313" key="2">
    <source>
        <dbReference type="Proteomes" id="UP000584374"/>
    </source>
</evidence>
<gene>
    <name evidence="1" type="ORF">BJ970_002763</name>
</gene>
<name>A0A840Q9H1_9PSEU</name>
<keyword evidence="2" id="KW-1185">Reference proteome</keyword>
<dbReference type="AlphaFoldDB" id="A0A840Q9H1"/>
<evidence type="ECO:0000313" key="1">
    <source>
        <dbReference type="EMBL" id="MBB5155229.1"/>
    </source>
</evidence>